<name>A0AA40FV13_9HYME</name>
<accession>A0AA40FV13</accession>
<protein>
    <submittedName>
        <fullName evidence="1">Uncharacterized protein</fullName>
    </submittedName>
</protein>
<dbReference type="AlphaFoldDB" id="A0AA40FV13"/>
<organism evidence="1 2">
    <name type="scientific">Melipona bicolor</name>
    <dbReference type="NCBI Taxonomy" id="60889"/>
    <lineage>
        <taxon>Eukaryota</taxon>
        <taxon>Metazoa</taxon>
        <taxon>Ecdysozoa</taxon>
        <taxon>Arthropoda</taxon>
        <taxon>Hexapoda</taxon>
        <taxon>Insecta</taxon>
        <taxon>Pterygota</taxon>
        <taxon>Neoptera</taxon>
        <taxon>Endopterygota</taxon>
        <taxon>Hymenoptera</taxon>
        <taxon>Apocrita</taxon>
        <taxon>Aculeata</taxon>
        <taxon>Apoidea</taxon>
        <taxon>Anthophila</taxon>
        <taxon>Apidae</taxon>
        <taxon>Melipona</taxon>
    </lineage>
</organism>
<dbReference type="EMBL" id="JAHYIQ010000016">
    <property type="protein sequence ID" value="KAK1125539.1"/>
    <property type="molecule type" value="Genomic_DNA"/>
</dbReference>
<sequence>MGELVPACRTTVRVVKLPIEGPPNSKEFQSGALGTSNVEDERTASRLRTIAAGHRFSPNRLLAGA</sequence>
<proteinExistence type="predicted"/>
<evidence type="ECO:0000313" key="2">
    <source>
        <dbReference type="Proteomes" id="UP001177670"/>
    </source>
</evidence>
<dbReference type="Proteomes" id="UP001177670">
    <property type="component" value="Unassembled WGS sequence"/>
</dbReference>
<gene>
    <name evidence="1" type="ORF">K0M31_005898</name>
</gene>
<keyword evidence="2" id="KW-1185">Reference proteome</keyword>
<comment type="caution">
    <text evidence="1">The sequence shown here is derived from an EMBL/GenBank/DDBJ whole genome shotgun (WGS) entry which is preliminary data.</text>
</comment>
<evidence type="ECO:0000313" key="1">
    <source>
        <dbReference type="EMBL" id="KAK1125539.1"/>
    </source>
</evidence>
<reference evidence="1" key="1">
    <citation type="submission" date="2021-10" db="EMBL/GenBank/DDBJ databases">
        <title>Melipona bicolor Genome sequencing and assembly.</title>
        <authorList>
            <person name="Araujo N.S."/>
            <person name="Arias M.C."/>
        </authorList>
    </citation>
    <scope>NUCLEOTIDE SEQUENCE</scope>
    <source>
        <strain evidence="1">USP_2M_L1-L4_2017</strain>
        <tissue evidence="1">Whole body</tissue>
    </source>
</reference>